<proteinExistence type="predicted"/>
<dbReference type="Proteomes" id="UP000006727">
    <property type="component" value="Chromosome 23"/>
</dbReference>
<evidence type="ECO:0008006" key="5">
    <source>
        <dbReference type="Google" id="ProtNLM"/>
    </source>
</evidence>
<feature type="compositionally biased region" description="Low complexity" evidence="1">
    <location>
        <begin position="327"/>
        <end position="343"/>
    </location>
</feature>
<evidence type="ECO:0000313" key="3">
    <source>
        <dbReference type="EnsemblPlants" id="Pp3c23_6720V3.1"/>
    </source>
</evidence>
<feature type="region of interest" description="Disordered" evidence="1">
    <location>
        <begin position="77"/>
        <end position="109"/>
    </location>
</feature>
<feature type="compositionally biased region" description="Low complexity" evidence="1">
    <location>
        <begin position="420"/>
        <end position="435"/>
    </location>
</feature>
<dbReference type="GeneID" id="112275524"/>
<dbReference type="AlphaFoldDB" id="A0A2K1II99"/>
<evidence type="ECO:0000313" key="2">
    <source>
        <dbReference type="EMBL" id="PNR29006.1"/>
    </source>
</evidence>
<protein>
    <recommendedName>
        <fullName evidence="5">OVATE domain-containing protein</fullName>
    </recommendedName>
</protein>
<feature type="compositionally biased region" description="Low complexity" evidence="1">
    <location>
        <begin position="127"/>
        <end position="137"/>
    </location>
</feature>
<feature type="compositionally biased region" description="Basic and acidic residues" evidence="1">
    <location>
        <begin position="386"/>
        <end position="402"/>
    </location>
</feature>
<dbReference type="RefSeq" id="XP_024361712.1">
    <property type="nucleotide sequence ID" value="XM_024505944.2"/>
</dbReference>
<organism evidence="2">
    <name type="scientific">Physcomitrium patens</name>
    <name type="common">Spreading-leaved earth moss</name>
    <name type="synonym">Physcomitrella patens</name>
    <dbReference type="NCBI Taxonomy" id="3218"/>
    <lineage>
        <taxon>Eukaryota</taxon>
        <taxon>Viridiplantae</taxon>
        <taxon>Streptophyta</taxon>
        <taxon>Embryophyta</taxon>
        <taxon>Bryophyta</taxon>
        <taxon>Bryophytina</taxon>
        <taxon>Bryopsida</taxon>
        <taxon>Funariidae</taxon>
        <taxon>Funariales</taxon>
        <taxon>Funariaceae</taxon>
        <taxon>Physcomitrium</taxon>
    </lineage>
</organism>
<name>A0A2K1II99_PHYPA</name>
<dbReference type="PaxDb" id="3218-PP1S10_331V6.1"/>
<dbReference type="EnsemblPlants" id="Pp3c23_6720V3.3">
    <property type="protein sequence ID" value="Pp3c23_6720V3.3"/>
    <property type="gene ID" value="Pp3c23_6720"/>
</dbReference>
<dbReference type="EnsemblPlants" id="Pp3c23_6720V3.2">
    <property type="protein sequence ID" value="Pp3c23_6720V3.2"/>
    <property type="gene ID" value="Pp3c23_6720"/>
</dbReference>
<reference evidence="2 4" key="2">
    <citation type="journal article" date="2018" name="Plant J.">
        <title>The Physcomitrella patens chromosome-scale assembly reveals moss genome structure and evolution.</title>
        <authorList>
            <person name="Lang D."/>
            <person name="Ullrich K.K."/>
            <person name="Murat F."/>
            <person name="Fuchs J."/>
            <person name="Jenkins J."/>
            <person name="Haas F.B."/>
            <person name="Piednoel M."/>
            <person name="Gundlach H."/>
            <person name="Van Bel M."/>
            <person name="Meyberg R."/>
            <person name="Vives C."/>
            <person name="Morata J."/>
            <person name="Symeonidi A."/>
            <person name="Hiss M."/>
            <person name="Muchero W."/>
            <person name="Kamisugi Y."/>
            <person name="Saleh O."/>
            <person name="Blanc G."/>
            <person name="Decker E.L."/>
            <person name="van Gessel N."/>
            <person name="Grimwood J."/>
            <person name="Hayes R.D."/>
            <person name="Graham S.W."/>
            <person name="Gunter L.E."/>
            <person name="McDaniel S.F."/>
            <person name="Hoernstein S.N.W."/>
            <person name="Larsson A."/>
            <person name="Li F.W."/>
            <person name="Perroud P.F."/>
            <person name="Phillips J."/>
            <person name="Ranjan P."/>
            <person name="Rokshar D.S."/>
            <person name="Rothfels C.J."/>
            <person name="Schneider L."/>
            <person name="Shu S."/>
            <person name="Stevenson D.W."/>
            <person name="Thummler F."/>
            <person name="Tillich M."/>
            <person name="Villarreal Aguilar J.C."/>
            <person name="Widiez T."/>
            <person name="Wong G.K."/>
            <person name="Wymore A."/>
            <person name="Zhang Y."/>
            <person name="Zimmer A.D."/>
            <person name="Quatrano R.S."/>
            <person name="Mayer K.F.X."/>
            <person name="Goodstein D."/>
            <person name="Casacuberta J.M."/>
            <person name="Vandepoele K."/>
            <person name="Reski R."/>
            <person name="Cuming A.C."/>
            <person name="Tuskan G.A."/>
            <person name="Maumus F."/>
            <person name="Salse J."/>
            <person name="Schmutz J."/>
            <person name="Rensing S.A."/>
        </authorList>
    </citation>
    <scope>NUCLEOTIDE SEQUENCE [LARGE SCALE GENOMIC DNA]</scope>
    <source>
        <strain evidence="3 4">cv. Gransden 2004</strain>
    </source>
</reference>
<dbReference type="KEGG" id="ppp:112275524"/>
<dbReference type="EnsemblPlants" id="Pp3c23_6720V3.1">
    <property type="protein sequence ID" value="Pp3c23_6720V3.1"/>
    <property type="gene ID" value="Pp3c23_6720"/>
</dbReference>
<dbReference type="Gramene" id="Pp3c23_6720V3.2">
    <property type="protein sequence ID" value="Pp3c23_6720V3.2"/>
    <property type="gene ID" value="Pp3c23_6720"/>
</dbReference>
<feature type="region of interest" description="Disordered" evidence="1">
    <location>
        <begin position="124"/>
        <end position="145"/>
    </location>
</feature>
<dbReference type="Gramene" id="Pp3c23_6720V3.1">
    <property type="protein sequence ID" value="Pp3c23_6720V3.1"/>
    <property type="gene ID" value="Pp3c23_6720"/>
</dbReference>
<keyword evidence="4" id="KW-1185">Reference proteome</keyword>
<evidence type="ECO:0000313" key="4">
    <source>
        <dbReference type="Proteomes" id="UP000006727"/>
    </source>
</evidence>
<feature type="compositionally biased region" description="Basic residues" evidence="1">
    <location>
        <begin position="363"/>
        <end position="376"/>
    </location>
</feature>
<dbReference type="GO" id="GO:0045892">
    <property type="term" value="P:negative regulation of DNA-templated transcription"/>
    <property type="evidence" value="ECO:0007669"/>
    <property type="project" value="InterPro"/>
</dbReference>
<feature type="region of interest" description="Disordered" evidence="1">
    <location>
        <begin position="313"/>
        <end position="445"/>
    </location>
</feature>
<sequence>MDDGDRGWPLCQHAIQARYRALESKDGETRCWRLKSKHLGYDAMLQQLPATLSRSQSIREAYSRSRNLQRMLRRAGLADMNGRGSQSVPVSSPSSSDSQPEAHASAPHDLSGLNIYAIGSVEEEDPVASSSSTVRSSVKLEASRKDSKPTMFLAKQFKMISNSANRSPRRNIKILGKAHGENYDEASFTVCSAETTSAAEKSERGQLENRMQMHDRVREYFDDSAFNSSTENFALQCASIVEQGSLSKSPGRCLSNSCLSKVESELSVPETILSATPDNRTGCRSKLSPTKSQELFGSFDVEELGIIEKEHSISSHSSSFDQQDLCYSPDESLNSSSSDAYSPVQYSDTSSQEWSANRDHNSGRSRQRSRILRRMKVTSPSSLFRDGPHDNGVEYRKPRGESSTKAAVPNQRKPSRKMVPTSSHPNANPSPNSNSTPPPKMEASYSQKTLHIAGMFSSFRSAEGCVSISQKEAVAAFQDDIAHMMLEEQDSDEVADIEEFLDGYMHLKSPFYLEVVEEFFRAISYDCYHRP</sequence>
<feature type="compositionally biased region" description="Polar residues" evidence="1">
    <location>
        <begin position="344"/>
        <end position="355"/>
    </location>
</feature>
<reference evidence="2 4" key="1">
    <citation type="journal article" date="2008" name="Science">
        <title>The Physcomitrella genome reveals evolutionary insights into the conquest of land by plants.</title>
        <authorList>
            <person name="Rensing S."/>
            <person name="Lang D."/>
            <person name="Zimmer A."/>
            <person name="Terry A."/>
            <person name="Salamov A."/>
            <person name="Shapiro H."/>
            <person name="Nishiyama T."/>
            <person name="Perroud P.-F."/>
            <person name="Lindquist E."/>
            <person name="Kamisugi Y."/>
            <person name="Tanahashi T."/>
            <person name="Sakakibara K."/>
            <person name="Fujita T."/>
            <person name="Oishi K."/>
            <person name="Shin-I T."/>
            <person name="Kuroki Y."/>
            <person name="Toyoda A."/>
            <person name="Suzuki Y."/>
            <person name="Hashimoto A."/>
            <person name="Yamaguchi K."/>
            <person name="Sugano A."/>
            <person name="Kohara Y."/>
            <person name="Fujiyama A."/>
            <person name="Anterola A."/>
            <person name="Aoki S."/>
            <person name="Ashton N."/>
            <person name="Barbazuk W.B."/>
            <person name="Barker E."/>
            <person name="Bennetzen J."/>
            <person name="Bezanilla M."/>
            <person name="Blankenship R."/>
            <person name="Cho S.H."/>
            <person name="Dutcher S."/>
            <person name="Estelle M."/>
            <person name="Fawcett J.A."/>
            <person name="Gundlach H."/>
            <person name="Hanada K."/>
            <person name="Heyl A."/>
            <person name="Hicks K.A."/>
            <person name="Hugh J."/>
            <person name="Lohr M."/>
            <person name="Mayer K."/>
            <person name="Melkozernov A."/>
            <person name="Murata T."/>
            <person name="Nelson D."/>
            <person name="Pils B."/>
            <person name="Prigge M."/>
            <person name="Reiss B."/>
            <person name="Renner T."/>
            <person name="Rombauts S."/>
            <person name="Rushton P."/>
            <person name="Sanderfoot A."/>
            <person name="Schween G."/>
            <person name="Shiu S.-H."/>
            <person name="Stueber K."/>
            <person name="Theodoulou F.L."/>
            <person name="Tu H."/>
            <person name="Van de Peer Y."/>
            <person name="Verrier P.J."/>
            <person name="Waters E."/>
            <person name="Wood A."/>
            <person name="Yang L."/>
            <person name="Cove D."/>
            <person name="Cuming A."/>
            <person name="Hasebe M."/>
            <person name="Lucas S."/>
            <person name="Mishler D.B."/>
            <person name="Reski R."/>
            <person name="Grigoriev I."/>
            <person name="Quatrano R.S."/>
            <person name="Boore J.L."/>
        </authorList>
    </citation>
    <scope>NUCLEOTIDE SEQUENCE [LARGE SCALE GENOMIC DNA]</scope>
    <source>
        <strain evidence="3 4">cv. Gransden 2004</strain>
    </source>
</reference>
<feature type="compositionally biased region" description="Low complexity" evidence="1">
    <location>
        <begin position="85"/>
        <end position="99"/>
    </location>
</feature>
<dbReference type="InterPro" id="IPR044686">
    <property type="entry name" value="OFP17"/>
</dbReference>
<dbReference type="PANTHER" id="PTHR34042:SF1">
    <property type="entry name" value="TRANSCRIPTION REPRESSOR OFP17"/>
    <property type="match status" value="1"/>
</dbReference>
<gene>
    <name evidence="3" type="primary">LOC112275524</name>
    <name evidence="2" type="ORF">PHYPA_027698</name>
</gene>
<dbReference type="PANTHER" id="PTHR34042">
    <property type="entry name" value="TRANSCRIPTION REPRESSOR OFP17"/>
    <property type="match status" value="1"/>
</dbReference>
<dbReference type="Gramene" id="Pp3c23_6720V3.3">
    <property type="protein sequence ID" value="Pp3c23_6720V3.3"/>
    <property type="gene ID" value="Pp3c23_6720"/>
</dbReference>
<dbReference type="RefSeq" id="XP_024361713.1">
    <property type="nucleotide sequence ID" value="XM_024505945.2"/>
</dbReference>
<dbReference type="EMBL" id="ABEU02000023">
    <property type="protein sequence ID" value="PNR29006.1"/>
    <property type="molecule type" value="Genomic_DNA"/>
</dbReference>
<reference evidence="3" key="3">
    <citation type="submission" date="2020-12" db="UniProtKB">
        <authorList>
            <consortium name="EnsemblPlants"/>
        </authorList>
    </citation>
    <scope>IDENTIFICATION</scope>
</reference>
<evidence type="ECO:0000256" key="1">
    <source>
        <dbReference type="SAM" id="MobiDB-lite"/>
    </source>
</evidence>
<accession>A0A2K1II99</accession>